<name>A0A848BLJ0_9FIRM</name>
<gene>
    <name evidence="6" type="ORF">HF872_00615</name>
</gene>
<dbReference type="GO" id="GO:0030313">
    <property type="term" value="C:cell envelope"/>
    <property type="evidence" value="ECO:0007669"/>
    <property type="project" value="UniProtKB-SubCell"/>
</dbReference>
<reference evidence="6 7" key="1">
    <citation type="submission" date="2020-04" db="EMBL/GenBank/DDBJ databases">
        <authorList>
            <person name="Hitch T.C.A."/>
            <person name="Wylensek D."/>
            <person name="Clavel T."/>
        </authorList>
    </citation>
    <scope>NUCLEOTIDE SEQUENCE [LARGE SCALE GENOMIC DNA]</scope>
    <source>
        <strain evidence="6 7">Oil-RF-744-FAT-WT-6-1</strain>
    </source>
</reference>
<dbReference type="Proteomes" id="UP000591071">
    <property type="component" value="Unassembled WGS sequence"/>
</dbReference>
<protein>
    <submittedName>
        <fullName evidence="6">Efflux RND transporter periplasmic adaptor subunit</fullName>
    </submittedName>
</protein>
<dbReference type="InterPro" id="IPR006143">
    <property type="entry name" value="RND_pump_MFP"/>
</dbReference>
<keyword evidence="2" id="KW-0175">Coiled coil</keyword>
<keyword evidence="3" id="KW-1133">Transmembrane helix</keyword>
<evidence type="ECO:0000256" key="3">
    <source>
        <dbReference type="SAM" id="Phobius"/>
    </source>
</evidence>
<comment type="caution">
    <text evidence="6">The sequence shown here is derived from an EMBL/GenBank/DDBJ whole genome shotgun (WGS) entry which is preliminary data.</text>
</comment>
<dbReference type="InterPro" id="IPR058792">
    <property type="entry name" value="Beta-barrel_RND_2"/>
</dbReference>
<organism evidence="6 7">
    <name type="scientific">Megasphaera hexanoica</name>
    <dbReference type="NCBI Taxonomy" id="1675036"/>
    <lineage>
        <taxon>Bacteria</taxon>
        <taxon>Bacillati</taxon>
        <taxon>Bacillota</taxon>
        <taxon>Negativicutes</taxon>
        <taxon>Veillonellales</taxon>
        <taxon>Veillonellaceae</taxon>
        <taxon>Megasphaera</taxon>
    </lineage>
</organism>
<dbReference type="PROSITE" id="PS51257">
    <property type="entry name" value="PROKAR_LIPOPROTEIN"/>
    <property type="match status" value="1"/>
</dbReference>
<feature type="transmembrane region" description="Helical" evidence="3">
    <location>
        <begin position="15"/>
        <end position="35"/>
    </location>
</feature>
<dbReference type="GO" id="GO:0019898">
    <property type="term" value="C:extrinsic component of membrane"/>
    <property type="evidence" value="ECO:0007669"/>
    <property type="project" value="InterPro"/>
</dbReference>
<dbReference type="InterPro" id="IPR058647">
    <property type="entry name" value="BSH_CzcB-like"/>
</dbReference>
<feature type="domain" description="CzcB-like barrel-sandwich hybrid" evidence="5">
    <location>
        <begin position="79"/>
        <end position="259"/>
    </location>
</feature>
<sequence length="413" mass="44763">MKRYCNPFRGPHGSAYKLTAMGMVLLLACIIIYGVSHSQKITKEKGSSGPIPVASYTLARQDMNRTISLSGKTVPVSQVDITTKYAGKIAAVRVNLGDTVEPGQVLLLQDVVDATLSLQQGQAALLQAMADSRAAESQFYADLKKAEVDYDMAKINYNRYQVLRDEGAVSQRELDTIYQAFIDAQAVLDNLNSQNVGSVPASIAGKYAAQDKADYAVHSLSQQIDDMTLRAPRRGVITYRNAEAGTIVPANTKVLTITDTSGMYVDCALSEEDVAFMQMGTPVTVSIDSLAKTYDGIVTYVSPAMNDADKTYAIRITLQNPDALLRGGMLAEMNISVLQRKDTLFVPKEALDVQNGTSRAYVIRPDQTVEIRTVQTGLMNDSYIEVTDGLSEGDVIATTNLARLKDGTAVTVD</sequence>
<dbReference type="NCBIfam" id="TIGR01730">
    <property type="entry name" value="RND_mfp"/>
    <property type="match status" value="1"/>
</dbReference>
<dbReference type="GO" id="GO:1990195">
    <property type="term" value="C:macrolide transmembrane transporter complex"/>
    <property type="evidence" value="ECO:0007669"/>
    <property type="project" value="InterPro"/>
</dbReference>
<dbReference type="EMBL" id="JABAFG010000001">
    <property type="protein sequence ID" value="NME27131.1"/>
    <property type="molecule type" value="Genomic_DNA"/>
</dbReference>
<keyword evidence="3" id="KW-0472">Membrane</keyword>
<comment type="similarity">
    <text evidence="1">Belongs to the membrane fusion protein (MFP) (TC 8.A.1) family.</text>
</comment>
<dbReference type="Pfam" id="PF25973">
    <property type="entry name" value="BSH_CzcB"/>
    <property type="match status" value="1"/>
</dbReference>
<evidence type="ECO:0000259" key="4">
    <source>
        <dbReference type="Pfam" id="PF25954"/>
    </source>
</evidence>
<evidence type="ECO:0000313" key="7">
    <source>
        <dbReference type="Proteomes" id="UP000591071"/>
    </source>
</evidence>
<dbReference type="Gene3D" id="2.40.420.20">
    <property type="match status" value="1"/>
</dbReference>
<dbReference type="Gene3D" id="6.10.140.1990">
    <property type="match status" value="1"/>
</dbReference>
<dbReference type="Gene3D" id="2.40.50.100">
    <property type="match status" value="1"/>
</dbReference>
<evidence type="ECO:0000256" key="2">
    <source>
        <dbReference type="ARBA" id="ARBA00023054"/>
    </source>
</evidence>
<dbReference type="Gene3D" id="2.40.30.170">
    <property type="match status" value="1"/>
</dbReference>
<dbReference type="AlphaFoldDB" id="A0A848BLJ0"/>
<keyword evidence="3" id="KW-0812">Transmembrane</keyword>
<dbReference type="GO" id="GO:1990281">
    <property type="term" value="C:efflux pump complex"/>
    <property type="evidence" value="ECO:0007669"/>
    <property type="project" value="TreeGrafter"/>
</dbReference>
<evidence type="ECO:0000256" key="1">
    <source>
        <dbReference type="ARBA" id="ARBA00009477"/>
    </source>
</evidence>
<dbReference type="GO" id="GO:1990961">
    <property type="term" value="P:xenobiotic detoxification by transmembrane export across the plasma membrane"/>
    <property type="evidence" value="ECO:0007669"/>
    <property type="project" value="InterPro"/>
</dbReference>
<dbReference type="PANTHER" id="PTHR30469">
    <property type="entry name" value="MULTIDRUG RESISTANCE PROTEIN MDTA"/>
    <property type="match status" value="1"/>
</dbReference>
<dbReference type="Pfam" id="PF25954">
    <property type="entry name" value="Beta-barrel_RND_2"/>
    <property type="match status" value="1"/>
</dbReference>
<dbReference type="RefSeq" id="WP_150824274.1">
    <property type="nucleotide sequence ID" value="NZ_JABAFG010000001.1"/>
</dbReference>
<feature type="domain" description="CusB-like beta-barrel" evidence="4">
    <location>
        <begin position="265"/>
        <end position="335"/>
    </location>
</feature>
<proteinExistence type="inferred from homology"/>
<accession>A0A848BLJ0</accession>
<dbReference type="InterPro" id="IPR030190">
    <property type="entry name" value="MacA_alpha-hairpin_sf"/>
</dbReference>
<dbReference type="GO" id="GO:0015562">
    <property type="term" value="F:efflux transmembrane transporter activity"/>
    <property type="evidence" value="ECO:0007669"/>
    <property type="project" value="TreeGrafter"/>
</dbReference>
<dbReference type="SUPFAM" id="SSF111369">
    <property type="entry name" value="HlyD-like secretion proteins"/>
    <property type="match status" value="1"/>
</dbReference>
<evidence type="ECO:0000313" key="6">
    <source>
        <dbReference type="EMBL" id="NME27131.1"/>
    </source>
</evidence>
<evidence type="ECO:0000259" key="5">
    <source>
        <dbReference type="Pfam" id="PF25973"/>
    </source>
</evidence>
<dbReference type="PANTHER" id="PTHR30469:SF33">
    <property type="entry name" value="SLR1207 PROTEIN"/>
    <property type="match status" value="1"/>
</dbReference>